<evidence type="ECO:0000313" key="1">
    <source>
        <dbReference type="EMBL" id="ECJ9929601.1"/>
    </source>
</evidence>
<comment type="caution">
    <text evidence="1">The sequence shown here is derived from an EMBL/GenBank/DDBJ whole genome shotgun (WGS) entry which is preliminary data.</text>
</comment>
<sequence>MYPFLNYIMLTVVLRALREGNINYCEAMGFTHDEMNLIDKLSVPELISIGLLSTPFVDISVRHDILRQFLILSRNESRRNEQLNRAVRLGGSIALMNRYFGISSKEVCARRRLLGIAVPNGRTPTPDEETDAEIWNQWKKYQVENIDSPEALDAMMQVTENLSSCTDSPSLTVVWNCIMHYEREATLRRIRRAR</sequence>
<dbReference type="AlphaFoldDB" id="A0A5Y4CYZ0"/>
<protein>
    <submittedName>
        <fullName evidence="1">DUF2857 domain-containing protein</fullName>
    </submittedName>
</protein>
<proteinExistence type="predicted"/>
<dbReference type="Pfam" id="PF11198">
    <property type="entry name" value="DUF2857"/>
    <property type="match status" value="1"/>
</dbReference>
<reference evidence="1" key="1">
    <citation type="submission" date="2019-07" db="EMBL/GenBank/DDBJ databases">
        <authorList>
            <consortium name="PulseNet: The National Subtyping Network for Foodborne Disease Surveillance"/>
            <person name="Tarr C.L."/>
            <person name="Trees E."/>
            <person name="Katz L.S."/>
            <person name="Carleton-Romer H.A."/>
            <person name="Stroika S."/>
            <person name="Kucerova Z."/>
            <person name="Roache K.F."/>
            <person name="Sabol A.L."/>
            <person name="Besser J."/>
            <person name="Gerner-Smidt P."/>
        </authorList>
    </citation>
    <scope>NUCLEOTIDE SEQUENCE</scope>
    <source>
        <strain evidence="1">PNUSAS085448</strain>
    </source>
</reference>
<dbReference type="EMBL" id="AAJAFA010000182">
    <property type="protein sequence ID" value="ECJ9929601.1"/>
    <property type="molecule type" value="Genomic_DNA"/>
</dbReference>
<organism evidence="1">
    <name type="scientific">Salmonella enterica</name>
    <name type="common">Salmonella choleraesuis</name>
    <dbReference type="NCBI Taxonomy" id="28901"/>
    <lineage>
        <taxon>Bacteria</taxon>
        <taxon>Pseudomonadati</taxon>
        <taxon>Pseudomonadota</taxon>
        <taxon>Gammaproteobacteria</taxon>
        <taxon>Enterobacterales</taxon>
        <taxon>Enterobacteriaceae</taxon>
        <taxon>Salmonella</taxon>
    </lineage>
</organism>
<dbReference type="InterPro" id="IPR021364">
    <property type="entry name" value="DUF2857"/>
</dbReference>
<gene>
    <name evidence="1" type="ORF">FQR38_22260</name>
</gene>
<accession>A0A5Y4CYZ0</accession>
<name>A0A5Y4CYZ0_SALER</name>